<feature type="domain" description="FecR protein" evidence="2">
    <location>
        <begin position="134"/>
        <end position="241"/>
    </location>
</feature>
<organism evidence="3 4">
    <name type="scientific">Fibrella aquatilis</name>
    <dbReference type="NCBI Taxonomy" id="2817059"/>
    <lineage>
        <taxon>Bacteria</taxon>
        <taxon>Pseudomonadati</taxon>
        <taxon>Bacteroidota</taxon>
        <taxon>Cytophagia</taxon>
        <taxon>Cytophagales</taxon>
        <taxon>Spirosomataceae</taxon>
        <taxon>Fibrella</taxon>
    </lineage>
</organism>
<dbReference type="InterPro" id="IPR012373">
    <property type="entry name" value="Ferrdict_sens_TM"/>
</dbReference>
<dbReference type="Gene3D" id="2.60.120.1440">
    <property type="match status" value="1"/>
</dbReference>
<dbReference type="EMBL" id="JAFMYU010000002">
    <property type="protein sequence ID" value="MBO0929831.1"/>
    <property type="molecule type" value="Genomic_DNA"/>
</dbReference>
<dbReference type="Pfam" id="PF04773">
    <property type="entry name" value="FecR"/>
    <property type="match status" value="1"/>
</dbReference>
<protein>
    <submittedName>
        <fullName evidence="3">FecR domain-containing protein</fullName>
    </submittedName>
</protein>
<evidence type="ECO:0000313" key="3">
    <source>
        <dbReference type="EMBL" id="MBO0929831.1"/>
    </source>
</evidence>
<evidence type="ECO:0000256" key="1">
    <source>
        <dbReference type="SAM" id="Phobius"/>
    </source>
</evidence>
<dbReference type="AlphaFoldDB" id="A0A939JYG1"/>
<evidence type="ECO:0000259" key="2">
    <source>
        <dbReference type="Pfam" id="PF04773"/>
    </source>
</evidence>
<proteinExistence type="predicted"/>
<dbReference type="GO" id="GO:0016989">
    <property type="term" value="F:sigma factor antagonist activity"/>
    <property type="evidence" value="ECO:0007669"/>
    <property type="project" value="TreeGrafter"/>
</dbReference>
<dbReference type="PANTHER" id="PTHR30273">
    <property type="entry name" value="PERIPLASMIC SIGNAL SENSOR AND SIGMA FACTOR ACTIVATOR FECR-RELATED"/>
    <property type="match status" value="1"/>
</dbReference>
<comment type="caution">
    <text evidence="3">The sequence shown here is derived from an EMBL/GenBank/DDBJ whole genome shotgun (WGS) entry which is preliminary data.</text>
</comment>
<dbReference type="Proteomes" id="UP000664795">
    <property type="component" value="Unassembled WGS sequence"/>
</dbReference>
<sequence length="270" mass="29817">MKPYAHYSAIELAMDDMFVRWVQMPDDDELSAHWQGFLEHQPQCEDLVYEARQLVKQISQPVATLPALHTDEVHSVWGRIRGSLQDLDDVRPLQPAVRSAVGWWYFGRAVAASLGMILLVGWTVFKQYTSETSRLITTTSAARQIELPDGSSVKLLPHSQLRYTPRGFARESAADGDDQAELTRAVWLTGAAEFKVVNPTGHGAANAFRVHTDNLTAEATGTHFSVDSQHGQTRVTLLDGTLNLLLGHRQLRHLNPGETVLVAGGDIGSD</sequence>
<name>A0A939JYG1_9BACT</name>
<keyword evidence="1" id="KW-1133">Transmembrane helix</keyword>
<gene>
    <name evidence="3" type="ORF">J2I48_02450</name>
</gene>
<dbReference type="RefSeq" id="WP_207333803.1">
    <property type="nucleotide sequence ID" value="NZ_JAFMYU010000002.1"/>
</dbReference>
<accession>A0A939JYG1</accession>
<keyword evidence="4" id="KW-1185">Reference proteome</keyword>
<reference evidence="3 4" key="1">
    <citation type="submission" date="2021-03" db="EMBL/GenBank/DDBJ databases">
        <title>Fibrella sp. HMF5036 genome sequencing and assembly.</title>
        <authorList>
            <person name="Kang H."/>
            <person name="Kim H."/>
            <person name="Bae S."/>
            <person name="Joh K."/>
        </authorList>
    </citation>
    <scope>NUCLEOTIDE SEQUENCE [LARGE SCALE GENOMIC DNA]</scope>
    <source>
        <strain evidence="3 4">HMF5036</strain>
    </source>
</reference>
<evidence type="ECO:0000313" key="4">
    <source>
        <dbReference type="Proteomes" id="UP000664795"/>
    </source>
</evidence>
<dbReference type="PANTHER" id="PTHR30273:SF2">
    <property type="entry name" value="PROTEIN FECR"/>
    <property type="match status" value="1"/>
</dbReference>
<keyword evidence="1" id="KW-0812">Transmembrane</keyword>
<dbReference type="InterPro" id="IPR006860">
    <property type="entry name" value="FecR"/>
</dbReference>
<feature type="transmembrane region" description="Helical" evidence="1">
    <location>
        <begin position="103"/>
        <end position="125"/>
    </location>
</feature>
<keyword evidence="1" id="KW-0472">Membrane</keyword>